<gene>
    <name evidence="1" type="ORF">SAMN02745191_1161</name>
</gene>
<dbReference type="STRING" id="118967.SAMN02745191_1161"/>
<accession>A0A1T4M2W6</accession>
<sequence length="371" mass="42891">MGLRLDLFFKNVVPKAIGGKNGRYEYEIKSDTFTFNEVHDLQRIILFLISNNRVRFFEFKLLAKSFVDVSTIILFQLSLFYLQLKKPKTKISIKFPNLTNSIVNENFTRTHFYLSSKGDFSDFLSIKLDNKYEYFMKIQSAHGSNYNISELGTELSYFLKSINEEDEDFADRVVEIVEELVGNACEHSREDVLVYVKRSLAINENENDVNLYSINLLCFSEEKIFSKIKKQFYAIPPECDERIIEAYNFHCKKFNDVYDENHFFMLSALQPGVTTRKNKISGGIGLTNFVDKINNHLDTVKGACYLVCGDEAIFFKDSKLGIRKEICKVEEIGLNESCKYIFDKPDDSVVSVSPLYFNGVMYNIVLVKESV</sequence>
<evidence type="ECO:0000313" key="2">
    <source>
        <dbReference type="Proteomes" id="UP000243297"/>
    </source>
</evidence>
<protein>
    <submittedName>
        <fullName evidence="1">Uncharacterized protein</fullName>
    </submittedName>
</protein>
<organism evidence="1 2">
    <name type="scientific">Anaerorhabdus furcosa</name>
    <dbReference type="NCBI Taxonomy" id="118967"/>
    <lineage>
        <taxon>Bacteria</taxon>
        <taxon>Bacillati</taxon>
        <taxon>Bacillota</taxon>
        <taxon>Erysipelotrichia</taxon>
        <taxon>Erysipelotrichales</taxon>
        <taxon>Erysipelotrichaceae</taxon>
        <taxon>Anaerorhabdus</taxon>
    </lineage>
</organism>
<name>A0A1T4M2W6_9FIRM</name>
<dbReference type="EMBL" id="FUWY01000002">
    <property type="protein sequence ID" value="SJZ61271.1"/>
    <property type="molecule type" value="Genomic_DNA"/>
</dbReference>
<keyword evidence="2" id="KW-1185">Reference proteome</keyword>
<proteinExistence type="predicted"/>
<dbReference type="Proteomes" id="UP000243297">
    <property type="component" value="Unassembled WGS sequence"/>
</dbReference>
<dbReference type="RefSeq" id="WP_078711568.1">
    <property type="nucleotide sequence ID" value="NZ_FUWY01000002.1"/>
</dbReference>
<reference evidence="2" key="1">
    <citation type="submission" date="2017-02" db="EMBL/GenBank/DDBJ databases">
        <authorList>
            <person name="Varghese N."/>
            <person name="Submissions S."/>
        </authorList>
    </citation>
    <scope>NUCLEOTIDE SEQUENCE [LARGE SCALE GENOMIC DNA]</scope>
    <source>
        <strain evidence="2">ATCC 25662</strain>
    </source>
</reference>
<dbReference type="OrthoDB" id="2081547at2"/>
<dbReference type="AlphaFoldDB" id="A0A1T4M2W6"/>
<evidence type="ECO:0000313" key="1">
    <source>
        <dbReference type="EMBL" id="SJZ61271.1"/>
    </source>
</evidence>